<dbReference type="PANTHER" id="PTHR11461:SF199">
    <property type="entry name" value="SERPIN B11"/>
    <property type="match status" value="1"/>
</dbReference>
<dbReference type="PROSITE" id="PS00284">
    <property type="entry name" value="SERPIN"/>
    <property type="match status" value="1"/>
</dbReference>
<dbReference type="InterPro" id="IPR042178">
    <property type="entry name" value="Serpin_sf_1"/>
</dbReference>
<feature type="domain" description="Serpin" evidence="10">
    <location>
        <begin position="13"/>
        <end position="391"/>
    </location>
</feature>
<dbReference type="Gene3D" id="2.30.39.10">
    <property type="entry name" value="Alpha-1-antitrypsin, domain 1"/>
    <property type="match status" value="1"/>
</dbReference>
<comment type="function">
    <text evidence="7">Might function as an inhibitor of Lys-specific proteases. Might influence the maturation of megakaryocytes via its action as a serpin.</text>
</comment>
<comment type="subcellular location">
    <subcellularLocation>
        <location evidence="1">Cytoplasm</location>
    </subcellularLocation>
</comment>
<evidence type="ECO:0000256" key="4">
    <source>
        <dbReference type="ARBA" id="ARBA00022553"/>
    </source>
</evidence>
<evidence type="ECO:0000256" key="5">
    <source>
        <dbReference type="ARBA" id="ARBA00022690"/>
    </source>
</evidence>
<evidence type="ECO:0000313" key="11">
    <source>
        <dbReference type="Proteomes" id="UP000515203"/>
    </source>
</evidence>
<dbReference type="RefSeq" id="XP_023578915.1">
    <property type="nucleotide sequence ID" value="XM_023723147.1"/>
</dbReference>
<accession>A0A6P6F2N5</accession>
<dbReference type="InterPro" id="IPR036186">
    <property type="entry name" value="Serpin_sf"/>
</dbReference>
<keyword evidence="5" id="KW-0646">Protease inhibitor</keyword>
<keyword evidence="11" id="KW-1185">Reference proteome</keyword>
<dbReference type="AlphaFoldDB" id="A0A6P6F2N5"/>
<evidence type="ECO:0000256" key="7">
    <source>
        <dbReference type="ARBA" id="ARBA00057920"/>
    </source>
</evidence>
<dbReference type="FunFam" id="2.30.39.10:FF:000001">
    <property type="entry name" value="Serpin family B member 2"/>
    <property type="match status" value="1"/>
</dbReference>
<evidence type="ECO:0000256" key="8">
    <source>
        <dbReference type="ARBA" id="ARBA00071176"/>
    </source>
</evidence>
<dbReference type="CTD" id="89778"/>
<dbReference type="Pfam" id="PF00079">
    <property type="entry name" value="Serpin"/>
    <property type="match status" value="1"/>
</dbReference>
<dbReference type="CDD" id="cd19570">
    <property type="entry name" value="serpinB11_epipin"/>
    <property type="match status" value="1"/>
</dbReference>
<dbReference type="InterPro" id="IPR000215">
    <property type="entry name" value="Serpin_fam"/>
</dbReference>
<comment type="similarity">
    <text evidence="2">Belongs to the serpin family. Ov-serpin subfamily.</text>
</comment>
<dbReference type="Gene3D" id="3.30.497.10">
    <property type="entry name" value="Antithrombin, subunit I, domain 2"/>
    <property type="match status" value="1"/>
</dbReference>
<sequence>MQSLSTANVEFCLDVFKQLNSNNAGDNIFFSPLSMFYALSLILLGSRGTTERQIGKVLHYQHTTESLKLEFKDSSECSQAGRIHSEFGALLSQVNQPGSNYTLSIANRLYGAKTIEFYQQYLSCSEKIYQARLQVVDFEQSTEETRKTINAWVGKKTNGKITNLFEKGTIDPSSVMVLVNAIYFKGQWQNKFQESETVKSCFQLSDGKTVTVDMMHQSGTFKLAFIKNPQMQVLEMPYVNNKLSMIILLPEQNNLAEIEKQLNVRTFREWTNPSNMVEREVEVHIPRFKLAIKYELNSLLKSIGMTDIFEPARADFSGMSPDKGLYVSKVIHQSYVDVNEEGTEAAAATGDNIAVKRLPIRHQFLANRPFLFFIRERFNSMVLFAGKLASP</sequence>
<evidence type="ECO:0000256" key="1">
    <source>
        <dbReference type="ARBA" id="ARBA00004496"/>
    </source>
</evidence>
<gene>
    <name evidence="12 13" type="primary">Serpinb11</name>
</gene>
<dbReference type="OrthoDB" id="671595at2759"/>
<dbReference type="GO" id="GO:0005737">
    <property type="term" value="C:cytoplasm"/>
    <property type="evidence" value="ECO:0007669"/>
    <property type="project" value="UniProtKB-SubCell"/>
</dbReference>
<dbReference type="InterPro" id="IPR023795">
    <property type="entry name" value="Serpin_CS"/>
</dbReference>
<organism evidence="11 13">
    <name type="scientific">Octodon degus</name>
    <name type="common">Degu</name>
    <name type="synonym">Sciurus degus</name>
    <dbReference type="NCBI Taxonomy" id="10160"/>
    <lineage>
        <taxon>Eukaryota</taxon>
        <taxon>Metazoa</taxon>
        <taxon>Chordata</taxon>
        <taxon>Craniata</taxon>
        <taxon>Vertebrata</taxon>
        <taxon>Euteleostomi</taxon>
        <taxon>Mammalia</taxon>
        <taxon>Eutheria</taxon>
        <taxon>Euarchontoglires</taxon>
        <taxon>Glires</taxon>
        <taxon>Rodentia</taxon>
        <taxon>Hystricomorpha</taxon>
        <taxon>Octodontidae</taxon>
        <taxon>Octodon</taxon>
    </lineage>
</organism>
<keyword evidence="6" id="KW-0722">Serine protease inhibitor</keyword>
<dbReference type="GO" id="GO:0004867">
    <property type="term" value="F:serine-type endopeptidase inhibitor activity"/>
    <property type="evidence" value="ECO:0007669"/>
    <property type="project" value="UniProtKB-KW"/>
</dbReference>
<keyword evidence="3" id="KW-0963">Cytoplasm</keyword>
<evidence type="ECO:0000259" key="10">
    <source>
        <dbReference type="SMART" id="SM00093"/>
    </source>
</evidence>
<evidence type="ECO:0000256" key="9">
    <source>
        <dbReference type="ARBA" id="ARBA00079300"/>
    </source>
</evidence>
<protein>
    <recommendedName>
        <fullName evidence="8">Serpin B7</fullName>
    </recommendedName>
    <alternativeName>
        <fullName evidence="9">Megsin</fullName>
    </alternativeName>
</protein>
<reference evidence="12 13" key="1">
    <citation type="submission" date="2025-04" db="UniProtKB">
        <authorList>
            <consortium name="RefSeq"/>
        </authorList>
    </citation>
    <scope>IDENTIFICATION</scope>
</reference>
<dbReference type="FunFam" id="3.30.497.10:FF:000015">
    <property type="entry name" value="Serpin family B member 7"/>
    <property type="match status" value="1"/>
</dbReference>
<dbReference type="RefSeq" id="XP_004638309.1">
    <property type="nucleotide sequence ID" value="XM_004638252.2"/>
</dbReference>
<evidence type="ECO:0000256" key="6">
    <source>
        <dbReference type="ARBA" id="ARBA00022900"/>
    </source>
</evidence>
<evidence type="ECO:0000313" key="12">
    <source>
        <dbReference type="RefSeq" id="XP_004638309.1"/>
    </source>
</evidence>
<dbReference type="InterPro" id="IPR042185">
    <property type="entry name" value="Serpin_sf_2"/>
</dbReference>
<dbReference type="InterPro" id="IPR023796">
    <property type="entry name" value="Serpin_dom"/>
</dbReference>
<proteinExistence type="inferred from homology"/>
<dbReference type="GeneID" id="101570445"/>
<name>A0A6P6F2N5_OCTDE</name>
<keyword evidence="4" id="KW-0597">Phosphoprotein</keyword>
<dbReference type="Proteomes" id="UP000515203">
    <property type="component" value="Unplaced"/>
</dbReference>
<dbReference type="SUPFAM" id="SSF56574">
    <property type="entry name" value="Serpins"/>
    <property type="match status" value="1"/>
</dbReference>
<dbReference type="PANTHER" id="PTHR11461">
    <property type="entry name" value="SERINE PROTEASE INHIBITOR, SERPIN"/>
    <property type="match status" value="1"/>
</dbReference>
<evidence type="ECO:0000256" key="2">
    <source>
        <dbReference type="ARBA" id="ARBA00006426"/>
    </source>
</evidence>
<evidence type="ECO:0000256" key="3">
    <source>
        <dbReference type="ARBA" id="ARBA00022490"/>
    </source>
</evidence>
<dbReference type="GO" id="GO:0005615">
    <property type="term" value="C:extracellular space"/>
    <property type="evidence" value="ECO:0007669"/>
    <property type="project" value="InterPro"/>
</dbReference>
<dbReference type="SMART" id="SM00093">
    <property type="entry name" value="SERPIN"/>
    <property type="match status" value="1"/>
</dbReference>
<evidence type="ECO:0000313" key="13">
    <source>
        <dbReference type="RefSeq" id="XP_023578915.1"/>
    </source>
</evidence>